<accession>A0ABR6EXK0</accession>
<evidence type="ECO:0000313" key="3">
    <source>
        <dbReference type="Proteomes" id="UP000636110"/>
    </source>
</evidence>
<evidence type="ECO:0000313" key="2">
    <source>
        <dbReference type="EMBL" id="MBB2149906.1"/>
    </source>
</evidence>
<dbReference type="CDD" id="cd19097">
    <property type="entry name" value="AKR_unchar"/>
    <property type="match status" value="1"/>
</dbReference>
<evidence type="ECO:0000259" key="1">
    <source>
        <dbReference type="Pfam" id="PF00248"/>
    </source>
</evidence>
<dbReference type="Proteomes" id="UP000636110">
    <property type="component" value="Unassembled WGS sequence"/>
</dbReference>
<organism evidence="2 3">
    <name type="scientific">Pedobacter gandavensis</name>
    <dbReference type="NCBI Taxonomy" id="2679963"/>
    <lineage>
        <taxon>Bacteria</taxon>
        <taxon>Pseudomonadati</taxon>
        <taxon>Bacteroidota</taxon>
        <taxon>Sphingobacteriia</taxon>
        <taxon>Sphingobacteriales</taxon>
        <taxon>Sphingobacteriaceae</taxon>
        <taxon>Pedobacter</taxon>
    </lineage>
</organism>
<gene>
    <name evidence="2" type="ORF">GM920_13475</name>
</gene>
<comment type="caution">
    <text evidence="2">The sequence shown here is derived from an EMBL/GenBank/DDBJ whole genome shotgun (WGS) entry which is preliminary data.</text>
</comment>
<dbReference type="EMBL" id="WNXC01000004">
    <property type="protein sequence ID" value="MBB2149906.1"/>
    <property type="molecule type" value="Genomic_DNA"/>
</dbReference>
<dbReference type="InterPro" id="IPR053135">
    <property type="entry name" value="AKR2_Oxidoreductase"/>
</dbReference>
<proteinExistence type="predicted"/>
<dbReference type="InterPro" id="IPR036812">
    <property type="entry name" value="NAD(P)_OxRdtase_dom_sf"/>
</dbReference>
<reference evidence="2 3" key="1">
    <citation type="submission" date="2019-11" db="EMBL/GenBank/DDBJ databases">
        <title>Description of Pedobacter sp. LMG 31462T.</title>
        <authorList>
            <person name="Carlier A."/>
            <person name="Qi S."/>
            <person name="Vandamme P."/>
        </authorList>
    </citation>
    <scope>NUCLEOTIDE SEQUENCE [LARGE SCALE GENOMIC DNA]</scope>
    <source>
        <strain evidence="2 3">LMG 31462</strain>
    </source>
</reference>
<name>A0ABR6EXK0_9SPHI</name>
<dbReference type="Pfam" id="PF00248">
    <property type="entry name" value="Aldo_ket_red"/>
    <property type="match status" value="1"/>
</dbReference>
<keyword evidence="3" id="KW-1185">Reference proteome</keyword>
<dbReference type="Gene3D" id="3.20.20.100">
    <property type="entry name" value="NADP-dependent oxidoreductase domain"/>
    <property type="match status" value="1"/>
</dbReference>
<dbReference type="SUPFAM" id="SSF51430">
    <property type="entry name" value="NAD(P)-linked oxidoreductase"/>
    <property type="match status" value="1"/>
</dbReference>
<protein>
    <recommendedName>
        <fullName evidence="1">NADP-dependent oxidoreductase domain-containing protein</fullName>
    </recommendedName>
</protein>
<sequence>MLVPAISKIILGTVQFGLDYGINNNEGKPGQEQVNEMLTYAYDAGVQCLDTAEAYGNAHGVIGQFHQRYPDKKFEVITKLPHQLAGDLGMKIDDYIKELAVSCLHGLLFHSYQTYKDNLGLIKVLNEYKTNNKVKHLGVSVYTNEQFADVIEDDNIDIIQLPFNLFDNYNLRGQLLEKAKERGKIIHTRSAFLQGLFFTSIEKDNKIIKALIKELGYIQELSKVSGIPLNKMALNYCLQQNHIDAVLIGVDNISQLKQNLNDGDGSLSKNQLEMINKIEVKDVELLNPALWNL</sequence>
<dbReference type="PANTHER" id="PTHR43312">
    <property type="entry name" value="D-THREO-ALDOSE 1-DEHYDROGENASE"/>
    <property type="match status" value="1"/>
</dbReference>
<dbReference type="InterPro" id="IPR023210">
    <property type="entry name" value="NADP_OxRdtase_dom"/>
</dbReference>
<feature type="domain" description="NADP-dependent oxidoreductase" evidence="1">
    <location>
        <begin position="8"/>
        <end position="278"/>
    </location>
</feature>
<dbReference type="PANTHER" id="PTHR43312:SF1">
    <property type="entry name" value="NADP-DEPENDENT OXIDOREDUCTASE DOMAIN-CONTAINING PROTEIN"/>
    <property type="match status" value="1"/>
</dbReference>